<dbReference type="SUPFAM" id="SSF50985">
    <property type="entry name" value="RCC1/BLIP-II"/>
    <property type="match status" value="1"/>
</dbReference>
<dbReference type="EMBL" id="MK072387">
    <property type="protein sequence ID" value="AYV83224.1"/>
    <property type="molecule type" value="Genomic_DNA"/>
</dbReference>
<dbReference type="Pfam" id="PF13540">
    <property type="entry name" value="RCC1_2"/>
    <property type="match status" value="2"/>
</dbReference>
<evidence type="ECO:0000313" key="2">
    <source>
        <dbReference type="EMBL" id="AYV83224.1"/>
    </source>
</evidence>
<dbReference type="InterPro" id="IPR009091">
    <property type="entry name" value="RCC1/BLIP-II"/>
</dbReference>
<dbReference type="InterPro" id="IPR051553">
    <property type="entry name" value="Ran_GTPase-activating"/>
</dbReference>
<feature type="transmembrane region" description="Helical" evidence="1">
    <location>
        <begin position="6"/>
        <end position="28"/>
    </location>
</feature>
<protein>
    <submittedName>
        <fullName evidence="2">Chromosome condensation regulator</fullName>
    </submittedName>
</protein>
<dbReference type="InterPro" id="IPR000408">
    <property type="entry name" value="Reg_chr_condens"/>
</dbReference>
<keyword evidence="1" id="KW-0812">Transmembrane</keyword>
<reference evidence="2" key="1">
    <citation type="submission" date="2018-10" db="EMBL/GenBank/DDBJ databases">
        <title>Hidden diversity of soil giant viruses.</title>
        <authorList>
            <person name="Schulz F."/>
            <person name="Alteio L."/>
            <person name="Goudeau D."/>
            <person name="Ryan E.M."/>
            <person name="Malmstrom R.R."/>
            <person name="Blanchard J."/>
            <person name="Woyke T."/>
        </authorList>
    </citation>
    <scope>NUCLEOTIDE SEQUENCE</scope>
    <source>
        <strain evidence="2">HYV1</strain>
    </source>
</reference>
<dbReference type="PANTHER" id="PTHR45982">
    <property type="entry name" value="REGULATOR OF CHROMOSOME CONDENSATION"/>
    <property type="match status" value="1"/>
</dbReference>
<keyword evidence="1" id="KW-1133">Transmembrane helix</keyword>
<keyword evidence="1" id="KW-0472">Membrane</keyword>
<proteinExistence type="predicted"/>
<gene>
    <name evidence="2" type="ORF">Hyperionvirus5_30</name>
</gene>
<organism evidence="2">
    <name type="scientific">Hyperionvirus sp</name>
    <dbReference type="NCBI Taxonomy" id="2487770"/>
    <lineage>
        <taxon>Viruses</taxon>
        <taxon>Varidnaviria</taxon>
        <taxon>Bamfordvirae</taxon>
        <taxon>Nucleocytoviricota</taxon>
        <taxon>Megaviricetes</taxon>
        <taxon>Imitervirales</taxon>
        <taxon>Mimiviridae</taxon>
        <taxon>Klosneuvirinae</taxon>
    </lineage>
</organism>
<dbReference type="GO" id="GO:0005085">
    <property type="term" value="F:guanyl-nucleotide exchange factor activity"/>
    <property type="evidence" value="ECO:0007669"/>
    <property type="project" value="TreeGrafter"/>
</dbReference>
<name>A0A3G5A9R5_9VIRU</name>
<accession>A0A3G5A9R5</accession>
<sequence length="478" mass="53506">MKNLKIYSAGIFIVNPIIITQMDLISLLSRLPIELQYLVTNYNHGVLFILPKSELAKYDWFRLLNMNFSLTYDKSIFTNEQIMKVYLDNLIARKLKIICHEDFTVIKLTDGSLMVRGCDVYGQFGEINKMISAFKEVAGVPKNVADVICGKYYTMIRLRDGTLMSSGCNENGQLGLGDNLSRTSFSVIDPVGCGIVEMVCGHSHTIIRLTDGTLMGCGANYNGQLGLGDYVDKYRFREIIGIPKNIEAVMCGQWHTMIRLTDGTLMSTGYNFYGQLGLGDEKPRNVFKKIPRVPKNIAKVICHGYHTFIQLTNGTLMSCGYNLYGQLGLGSNEDKNYFSVVKRIPTNIAEVVGNNNYTIIRFTDGKLFACGYNGDRQLCLGDYSNRNIFTEITDMPKNIAQVICLLHRTIIRLTDGTLINHPVIKYAQKMAEIPKNIADILAGHSRPIVRLTDGTLLVGGYDGYEQIPEIPKILCLSD</sequence>
<dbReference type="Gene3D" id="2.130.10.30">
    <property type="entry name" value="Regulator of chromosome condensation 1/beta-lactamase-inhibitor protein II"/>
    <property type="match status" value="2"/>
</dbReference>
<evidence type="ECO:0000256" key="1">
    <source>
        <dbReference type="SAM" id="Phobius"/>
    </source>
</evidence>
<dbReference type="PANTHER" id="PTHR45982:SF1">
    <property type="entry name" value="REGULATOR OF CHROMOSOME CONDENSATION"/>
    <property type="match status" value="1"/>
</dbReference>
<dbReference type="PROSITE" id="PS50012">
    <property type="entry name" value="RCC1_3"/>
    <property type="match status" value="4"/>
</dbReference>